<accession>A0A6S7C098</accession>
<dbReference type="AlphaFoldDB" id="A0A6S7C098"/>
<proteinExistence type="predicted"/>
<organism evidence="1 2">
    <name type="scientific">Pararobbsia alpina</name>
    <dbReference type="NCBI Taxonomy" id="621374"/>
    <lineage>
        <taxon>Bacteria</taxon>
        <taxon>Pseudomonadati</taxon>
        <taxon>Pseudomonadota</taxon>
        <taxon>Betaproteobacteria</taxon>
        <taxon>Burkholderiales</taxon>
        <taxon>Burkholderiaceae</taxon>
        <taxon>Pararobbsia</taxon>
    </lineage>
</organism>
<keyword evidence="2" id="KW-1185">Reference proteome</keyword>
<dbReference type="Proteomes" id="UP000494115">
    <property type="component" value="Unassembled WGS sequence"/>
</dbReference>
<evidence type="ECO:0000313" key="1">
    <source>
        <dbReference type="EMBL" id="CAB3804941.1"/>
    </source>
</evidence>
<reference evidence="1 2" key="1">
    <citation type="submission" date="2020-04" db="EMBL/GenBank/DDBJ databases">
        <authorList>
            <person name="De Canck E."/>
        </authorList>
    </citation>
    <scope>NUCLEOTIDE SEQUENCE [LARGE SCALE GENOMIC DNA]</scope>
    <source>
        <strain evidence="1 2">LMG 28138</strain>
    </source>
</reference>
<name>A0A6S7C098_9BURK</name>
<sequence length="415" mass="47220">MLVLVVGEWLRIEGHPDEVEVRIEAVYLQRVLDVVGRRTIAIVVRVERRRAALVLRMHDAVLRWQRRRAQNIGTALRTRILLLCDQRVVERRRRHAVLPRPHVDLPDHAHLQMLGRRDVAVPEIGAGVRSEVVVSEARTDVDRDRRIRHTVEESRSVRIAVKVNRVLLEQVGTHDHPDVGERQEELVVLVERHRRCRHAAVHHTDVHDLPRIDVTGQLPGRRRFRVRHKSDRTVVGRIGTCIADGIEHRRELRTRQPLLDVSQSGQGPEGKQVGLRAVAHRRIAVPTRDLLTLDRAVDDAGGLRVLSGDGRTCVGRFARTARQRLRMKRRGGRALHPERLPERGQRAQQEQQRCDAVTTPVNTEHMTSVQGAASANRAGGHALSSVKIGAFEIDPYRNSAGERRRLGWVTPLHVR</sequence>
<protein>
    <submittedName>
        <fullName evidence="1">Uncharacterized protein</fullName>
    </submittedName>
</protein>
<evidence type="ECO:0000313" key="2">
    <source>
        <dbReference type="Proteomes" id="UP000494115"/>
    </source>
</evidence>
<gene>
    <name evidence="1" type="ORF">LMG28138_05601</name>
</gene>
<dbReference type="EMBL" id="CADIKM010000069">
    <property type="protein sequence ID" value="CAB3804941.1"/>
    <property type="molecule type" value="Genomic_DNA"/>
</dbReference>